<feature type="non-terminal residue" evidence="1">
    <location>
        <position position="33"/>
    </location>
</feature>
<gene>
    <name evidence="1" type="ORF">rCG_46031</name>
</gene>
<sequence length="33" mass="3628">MHSLSPASTAWFPRSSKLFCSSRNLALPLATLH</sequence>
<evidence type="ECO:0000313" key="2">
    <source>
        <dbReference type="Proteomes" id="UP000234681"/>
    </source>
</evidence>
<organism evidence="1 2">
    <name type="scientific">Rattus norvegicus</name>
    <name type="common">Rat</name>
    <dbReference type="NCBI Taxonomy" id="10116"/>
    <lineage>
        <taxon>Eukaryota</taxon>
        <taxon>Metazoa</taxon>
        <taxon>Chordata</taxon>
        <taxon>Craniata</taxon>
        <taxon>Vertebrata</taxon>
        <taxon>Euteleostomi</taxon>
        <taxon>Mammalia</taxon>
        <taxon>Eutheria</taxon>
        <taxon>Euarchontoglires</taxon>
        <taxon>Glires</taxon>
        <taxon>Rodentia</taxon>
        <taxon>Myomorpha</taxon>
        <taxon>Muroidea</taxon>
        <taxon>Muridae</taxon>
        <taxon>Murinae</taxon>
        <taxon>Rattus</taxon>
    </lineage>
</organism>
<protein>
    <submittedName>
        <fullName evidence="1">RCG46031</fullName>
    </submittedName>
</protein>
<dbReference type="EMBL" id="CH473958">
    <property type="protein sequence ID" value="EDM09745.1"/>
    <property type="molecule type" value="Genomic_DNA"/>
</dbReference>
<dbReference type="Proteomes" id="UP000234681">
    <property type="component" value="Chromosome 13"/>
</dbReference>
<name>A6ICA2_RAT</name>
<proteinExistence type="predicted"/>
<accession>A6ICA2</accession>
<evidence type="ECO:0000313" key="1">
    <source>
        <dbReference type="EMBL" id="EDM09745.1"/>
    </source>
</evidence>
<reference evidence="1 2" key="1">
    <citation type="submission" date="2005-09" db="EMBL/GenBank/DDBJ databases">
        <authorList>
            <person name="Mural R.J."/>
            <person name="Li P.W."/>
            <person name="Adams M.D."/>
            <person name="Amanatides P.G."/>
            <person name="Baden-Tillson H."/>
            <person name="Barnstead M."/>
            <person name="Chin S.H."/>
            <person name="Dew I."/>
            <person name="Evans C.A."/>
            <person name="Ferriera S."/>
            <person name="Flanigan M."/>
            <person name="Fosler C."/>
            <person name="Glodek A."/>
            <person name="Gu Z."/>
            <person name="Holt R.A."/>
            <person name="Jennings D."/>
            <person name="Kraft C.L."/>
            <person name="Lu F."/>
            <person name="Nguyen T."/>
            <person name="Nusskern D.R."/>
            <person name="Pfannkoch C.M."/>
            <person name="Sitter C."/>
            <person name="Sutton G.G."/>
            <person name="Venter J.C."/>
            <person name="Wang Z."/>
            <person name="Woodage T."/>
            <person name="Zheng X.H."/>
            <person name="Zhong F."/>
        </authorList>
    </citation>
    <scope>NUCLEOTIDE SEQUENCE [LARGE SCALE GENOMIC DNA]</scope>
    <source>
        <strain>BN</strain>
        <strain evidence="2">Sprague-Dawley</strain>
    </source>
</reference>
<dbReference type="AlphaFoldDB" id="A6ICA2"/>